<reference evidence="2" key="1">
    <citation type="submission" date="2020-06" db="EMBL/GenBank/DDBJ databases">
        <authorList>
            <consortium name="Plant Systems Biology data submission"/>
        </authorList>
    </citation>
    <scope>NUCLEOTIDE SEQUENCE</scope>
    <source>
        <strain evidence="2">D6</strain>
    </source>
</reference>
<evidence type="ECO:0000313" key="3">
    <source>
        <dbReference type="Proteomes" id="UP001153069"/>
    </source>
</evidence>
<evidence type="ECO:0000313" key="2">
    <source>
        <dbReference type="EMBL" id="CAB9506063.1"/>
    </source>
</evidence>
<accession>A0A9N8H8V0</accession>
<dbReference type="AlphaFoldDB" id="A0A9N8H8V0"/>
<feature type="transmembrane region" description="Helical" evidence="1">
    <location>
        <begin position="137"/>
        <end position="157"/>
    </location>
</feature>
<gene>
    <name evidence="2" type="ORF">SEMRO_252_G099710.1</name>
</gene>
<evidence type="ECO:0000256" key="1">
    <source>
        <dbReference type="SAM" id="Phobius"/>
    </source>
</evidence>
<feature type="transmembrane region" description="Helical" evidence="1">
    <location>
        <begin position="12"/>
        <end position="36"/>
    </location>
</feature>
<sequence>MLGLPSFSELKGNSFLLGWNVGAAATVLLPLLILTISRHTHYNANGNNNDDGGNGDGYRNSWWRWGNRCDGDGNCEQGSNDQTPWWWFGGGSRDPEDEGKGSLIFVYVYATALFVALTLYGNFVFRRNSDFGALQGALLMFTNLAFLAMILVAGLGVETDGGRDLEENGWYGQFSVCVFLTTLFWTIFGIVFVCLLRRNAARAASSSTSSSGQNGYYVDWSDKA</sequence>
<organism evidence="2 3">
    <name type="scientific">Seminavis robusta</name>
    <dbReference type="NCBI Taxonomy" id="568900"/>
    <lineage>
        <taxon>Eukaryota</taxon>
        <taxon>Sar</taxon>
        <taxon>Stramenopiles</taxon>
        <taxon>Ochrophyta</taxon>
        <taxon>Bacillariophyta</taxon>
        <taxon>Bacillariophyceae</taxon>
        <taxon>Bacillariophycidae</taxon>
        <taxon>Naviculales</taxon>
        <taxon>Naviculaceae</taxon>
        <taxon>Seminavis</taxon>
    </lineage>
</organism>
<keyword evidence="1" id="KW-0472">Membrane</keyword>
<keyword evidence="3" id="KW-1185">Reference proteome</keyword>
<feature type="transmembrane region" description="Helical" evidence="1">
    <location>
        <begin position="104"/>
        <end position="125"/>
    </location>
</feature>
<dbReference type="Proteomes" id="UP001153069">
    <property type="component" value="Unassembled WGS sequence"/>
</dbReference>
<dbReference type="EMBL" id="CAICTM010000251">
    <property type="protein sequence ID" value="CAB9506063.1"/>
    <property type="molecule type" value="Genomic_DNA"/>
</dbReference>
<keyword evidence="1" id="KW-1133">Transmembrane helix</keyword>
<name>A0A9N8H8V0_9STRA</name>
<dbReference type="OrthoDB" id="40982at2759"/>
<feature type="transmembrane region" description="Helical" evidence="1">
    <location>
        <begin position="169"/>
        <end position="196"/>
    </location>
</feature>
<comment type="caution">
    <text evidence="2">The sequence shown here is derived from an EMBL/GenBank/DDBJ whole genome shotgun (WGS) entry which is preliminary data.</text>
</comment>
<proteinExistence type="predicted"/>
<protein>
    <submittedName>
        <fullName evidence="2">Uncharacterized protein</fullName>
    </submittedName>
</protein>
<keyword evidence="1" id="KW-0812">Transmembrane</keyword>